<dbReference type="SUPFAM" id="SSF51395">
    <property type="entry name" value="FMN-linked oxidoreductases"/>
    <property type="match status" value="1"/>
</dbReference>
<organism evidence="1 2">
    <name type="scientific">Methylobacterium phyllostachyos</name>
    <dbReference type="NCBI Taxonomy" id="582672"/>
    <lineage>
        <taxon>Bacteria</taxon>
        <taxon>Pseudomonadati</taxon>
        <taxon>Pseudomonadota</taxon>
        <taxon>Alphaproteobacteria</taxon>
        <taxon>Hyphomicrobiales</taxon>
        <taxon>Methylobacteriaceae</taxon>
        <taxon>Methylobacterium</taxon>
    </lineage>
</organism>
<sequence length="51" mass="5314">MTLSPTLQPVTIGDLTLKNRIVKAPLIRTRLRALGLEAIAPGGGALQSGAY</sequence>
<evidence type="ECO:0000313" key="2">
    <source>
        <dbReference type="Proteomes" id="UP000198704"/>
    </source>
</evidence>
<gene>
    <name evidence="1" type="ORF">SAMN05216360_102372</name>
</gene>
<dbReference type="EMBL" id="FNHS01000002">
    <property type="protein sequence ID" value="SDM53716.1"/>
    <property type="molecule type" value="Genomic_DNA"/>
</dbReference>
<dbReference type="InterPro" id="IPR013785">
    <property type="entry name" value="Aldolase_TIM"/>
</dbReference>
<dbReference type="AlphaFoldDB" id="A0A1G9U191"/>
<reference evidence="2" key="1">
    <citation type="submission" date="2016-10" db="EMBL/GenBank/DDBJ databases">
        <authorList>
            <person name="Varghese N."/>
            <person name="Submissions S."/>
        </authorList>
    </citation>
    <scope>NUCLEOTIDE SEQUENCE [LARGE SCALE GENOMIC DNA]</scope>
    <source>
        <strain evidence="2">BL47</strain>
    </source>
</reference>
<evidence type="ECO:0000313" key="1">
    <source>
        <dbReference type="EMBL" id="SDM53716.1"/>
    </source>
</evidence>
<proteinExistence type="predicted"/>
<accession>A0A1G9U191</accession>
<protein>
    <submittedName>
        <fullName evidence="1">N-ethylmaleimide reductase</fullName>
    </submittedName>
</protein>
<dbReference type="Proteomes" id="UP000198704">
    <property type="component" value="Unassembled WGS sequence"/>
</dbReference>
<name>A0A1G9U191_9HYPH</name>
<keyword evidence="2" id="KW-1185">Reference proteome</keyword>
<dbReference type="Gene3D" id="3.20.20.70">
    <property type="entry name" value="Aldolase class I"/>
    <property type="match status" value="1"/>
</dbReference>